<name>A0A8N1SAY5_9HYME</name>
<evidence type="ECO:0000313" key="3">
    <source>
        <dbReference type="RefSeq" id="XP_025075307.1"/>
    </source>
</evidence>
<evidence type="ECO:0000256" key="1">
    <source>
        <dbReference type="SAM" id="MobiDB-lite"/>
    </source>
</evidence>
<dbReference type="RefSeq" id="XP_025075307.1">
    <property type="nucleotide sequence ID" value="XM_025219522.1"/>
</dbReference>
<keyword evidence="2" id="KW-1185">Reference proteome</keyword>
<accession>A0A8N1SAY5</accession>
<reference evidence="3" key="1">
    <citation type="submission" date="2025-08" db="UniProtKB">
        <authorList>
            <consortium name="RefSeq"/>
        </authorList>
    </citation>
    <scope>IDENTIFICATION</scope>
</reference>
<feature type="region of interest" description="Disordered" evidence="1">
    <location>
        <begin position="56"/>
        <end position="92"/>
    </location>
</feature>
<feature type="compositionally biased region" description="Basic and acidic residues" evidence="1">
    <location>
        <begin position="61"/>
        <end position="92"/>
    </location>
</feature>
<proteinExistence type="predicted"/>
<dbReference type="AlphaFoldDB" id="A0A8N1SAY5"/>
<organism evidence="2 3">
    <name type="scientific">Pogonomyrmex barbatus</name>
    <name type="common">red harvester ant</name>
    <dbReference type="NCBI Taxonomy" id="144034"/>
    <lineage>
        <taxon>Eukaryota</taxon>
        <taxon>Metazoa</taxon>
        <taxon>Ecdysozoa</taxon>
        <taxon>Arthropoda</taxon>
        <taxon>Hexapoda</taxon>
        <taxon>Insecta</taxon>
        <taxon>Pterygota</taxon>
        <taxon>Neoptera</taxon>
        <taxon>Endopterygota</taxon>
        <taxon>Hymenoptera</taxon>
        <taxon>Apocrita</taxon>
        <taxon>Aculeata</taxon>
        <taxon>Formicoidea</taxon>
        <taxon>Formicidae</taxon>
        <taxon>Myrmicinae</taxon>
        <taxon>Pogonomyrmex</taxon>
    </lineage>
</organism>
<evidence type="ECO:0000313" key="2">
    <source>
        <dbReference type="Proteomes" id="UP000504615"/>
    </source>
</evidence>
<dbReference type="Proteomes" id="UP000504615">
    <property type="component" value="Unplaced"/>
</dbReference>
<gene>
    <name evidence="3" type="primary">LOC112552946</name>
</gene>
<protein>
    <submittedName>
        <fullName evidence="3">Uncharacterized protein LOC112552946 isoform X2</fullName>
    </submittedName>
</protein>
<dbReference type="GeneID" id="112552946"/>
<sequence>MKQIDFPARYTRFGTSHIIGPVCSGGSSSSSEVHISSFLAPRDTALSQWKEVANKASSRVHKGEGGQGEDKILRAQKWEKSPPREFQRVPSW</sequence>